<protein>
    <recommendedName>
        <fullName evidence="2">Isochorismatase-like domain-containing protein</fullName>
    </recommendedName>
</protein>
<gene>
    <name evidence="3" type="ORF">CTOB1V02_LOCUS9790</name>
</gene>
<dbReference type="EMBL" id="OB664050">
    <property type="protein sequence ID" value="CAD7231947.1"/>
    <property type="molecule type" value="Genomic_DNA"/>
</dbReference>
<dbReference type="PANTHER" id="PTHR14119:SF3">
    <property type="entry name" value="ISOCHORISMATASE DOMAIN-CONTAINING PROTEIN 2"/>
    <property type="match status" value="1"/>
</dbReference>
<name>A0A7R8WMZ2_9CRUS</name>
<dbReference type="PANTHER" id="PTHR14119">
    <property type="entry name" value="HYDROLASE"/>
    <property type="match status" value="1"/>
</dbReference>
<accession>A0A7R8WMZ2</accession>
<feature type="domain" description="Isochorismatase-like" evidence="2">
    <location>
        <begin position="14"/>
        <end position="162"/>
    </location>
</feature>
<dbReference type="OrthoDB" id="269496at2759"/>
<evidence type="ECO:0000313" key="3">
    <source>
        <dbReference type="EMBL" id="CAD7231947.1"/>
    </source>
</evidence>
<dbReference type="InterPro" id="IPR000868">
    <property type="entry name" value="Isochorismatase-like_dom"/>
</dbReference>
<dbReference type="InterPro" id="IPR036380">
    <property type="entry name" value="Isochorismatase-like_sf"/>
</dbReference>
<dbReference type="AlphaFoldDB" id="A0A7R8WMZ2"/>
<evidence type="ECO:0000256" key="1">
    <source>
        <dbReference type="ARBA" id="ARBA00006336"/>
    </source>
</evidence>
<dbReference type="SUPFAM" id="SSF52499">
    <property type="entry name" value="Isochorismatase-like hydrolases"/>
    <property type="match status" value="1"/>
</dbReference>
<dbReference type="FunFam" id="3.40.50.850:FF:000001">
    <property type="entry name" value="Isochorismatase domain-containing protein 1"/>
    <property type="match status" value="1"/>
</dbReference>
<dbReference type="Pfam" id="PF00857">
    <property type="entry name" value="Isochorismatase"/>
    <property type="match status" value="1"/>
</dbReference>
<dbReference type="InterPro" id="IPR050993">
    <property type="entry name" value="Isochorismatase_domain"/>
</dbReference>
<comment type="similarity">
    <text evidence="1">Belongs to the isochorismatase family.</text>
</comment>
<dbReference type="CDD" id="cd01012">
    <property type="entry name" value="YcaC_related"/>
    <property type="match status" value="1"/>
</dbReference>
<proteinExistence type="inferred from homology"/>
<organism evidence="3">
    <name type="scientific">Cyprideis torosa</name>
    <dbReference type="NCBI Taxonomy" id="163714"/>
    <lineage>
        <taxon>Eukaryota</taxon>
        <taxon>Metazoa</taxon>
        <taxon>Ecdysozoa</taxon>
        <taxon>Arthropoda</taxon>
        <taxon>Crustacea</taxon>
        <taxon>Oligostraca</taxon>
        <taxon>Ostracoda</taxon>
        <taxon>Podocopa</taxon>
        <taxon>Podocopida</taxon>
        <taxon>Cytherocopina</taxon>
        <taxon>Cytheroidea</taxon>
        <taxon>Cytherideidae</taxon>
        <taxon>Cyprideis</taxon>
    </lineage>
</organism>
<reference evidence="3" key="1">
    <citation type="submission" date="2020-11" db="EMBL/GenBank/DDBJ databases">
        <authorList>
            <person name="Tran Van P."/>
        </authorList>
    </citation>
    <scope>NUCLEOTIDE SEQUENCE</scope>
</reference>
<dbReference type="Gene3D" id="3.40.50.850">
    <property type="entry name" value="Isochorismatase-like"/>
    <property type="match status" value="1"/>
</dbReference>
<sequence length="196" mass="21579">MASRGILRLAPKTTALLLCDMQEKFRGTVRFFPEIVAMSHRMLMASQELKMPVLVTEQYPKGLGRTVAELGLDDTGITPMEKTQFSMCIEPILKGLKERNVQNVILCGIESHACIQQTALDLLDEGYGVCVVVDACSSRSMADRTFAFRRMEKAGAVLSTSEAVILELVRDAKAPQFKNLQKLIMEQAPDCGLAAP</sequence>
<evidence type="ECO:0000259" key="2">
    <source>
        <dbReference type="Pfam" id="PF00857"/>
    </source>
</evidence>